<dbReference type="Pfam" id="PF13847">
    <property type="entry name" value="Methyltransf_31"/>
    <property type="match status" value="1"/>
</dbReference>
<dbReference type="InterPro" id="IPR036388">
    <property type="entry name" value="WH-like_DNA-bd_sf"/>
</dbReference>
<name>A0ABS1MPA8_9ACTN</name>
<sequence>MATSTSAGAPSGAVDQERVQQFLEKVITDGGAAVAGLCTSLGDRLGLYTAMAGAGPLTSARLAARTGLVERYVREWLDAQVAGEYVTYAPGTDTYQLPDEHAAVLADPDRSTYAAGFFTMLQAVYATEDSLMDAFRTGEGVGWEEHGPALFAGTAKFFRPGYTAALVPEWLTSLDGVVEKLERGARVADVGCGYGYSTTLMARAFPRSYFRGFDFHRPSVEAARGIAAERGLADRVSFDVATAQDFPGEGFDLITFFDCLHDIGDPGGALRHAEQALADGGSCMIVEHGGTSRTESGGASGHAQENTNPVGRALTAASVAVCLPSALAQHGPQALGNHAGEEAMRKIADDAGLHHWRLAAESPVNRVYAVGR</sequence>
<dbReference type="InterPro" id="IPR053173">
    <property type="entry name" value="SAM-binding_MTase"/>
</dbReference>
<dbReference type="SUPFAM" id="SSF46785">
    <property type="entry name" value="Winged helix' DNA-binding domain"/>
    <property type="match status" value="1"/>
</dbReference>
<protein>
    <submittedName>
        <fullName evidence="3">Class I SAM-dependent methyltransferase</fullName>
    </submittedName>
</protein>
<accession>A0ABS1MPA8</accession>
<dbReference type="EMBL" id="JAERRI010000004">
    <property type="protein sequence ID" value="MBL1089626.1"/>
    <property type="molecule type" value="Genomic_DNA"/>
</dbReference>
<evidence type="ECO:0000313" key="4">
    <source>
        <dbReference type="Proteomes" id="UP000629371"/>
    </source>
</evidence>
<dbReference type="GO" id="GO:0032259">
    <property type="term" value="P:methylation"/>
    <property type="evidence" value="ECO:0007669"/>
    <property type="project" value="UniProtKB-KW"/>
</dbReference>
<dbReference type="PANTHER" id="PTHR45128">
    <property type="entry name" value="METHYLTRANSFERASE TYPE 11"/>
    <property type="match status" value="1"/>
</dbReference>
<dbReference type="InterPro" id="IPR029063">
    <property type="entry name" value="SAM-dependent_MTases_sf"/>
</dbReference>
<evidence type="ECO:0000259" key="2">
    <source>
        <dbReference type="Pfam" id="PF21320"/>
    </source>
</evidence>
<feature type="domain" description="S-adenosylmethionine-dependent methyltransferase Rv2258c-like winged HTH" evidence="2">
    <location>
        <begin position="34"/>
        <end position="106"/>
    </location>
</feature>
<reference evidence="3 4" key="1">
    <citation type="submission" date="2021-01" db="EMBL/GenBank/DDBJ databases">
        <title>WGS of actinomycetes isolated from Thailand.</title>
        <authorList>
            <person name="Thawai C."/>
        </authorList>
    </citation>
    <scope>NUCLEOTIDE SEQUENCE [LARGE SCALE GENOMIC DNA]</scope>
    <source>
        <strain evidence="3 4">CH9-7</strain>
    </source>
</reference>
<gene>
    <name evidence="3" type="ORF">JK360_09500</name>
</gene>
<evidence type="ECO:0000313" key="3">
    <source>
        <dbReference type="EMBL" id="MBL1089626.1"/>
    </source>
</evidence>
<keyword evidence="4" id="KW-1185">Reference proteome</keyword>
<dbReference type="InterPro" id="IPR036390">
    <property type="entry name" value="WH_DNA-bd_sf"/>
</dbReference>
<organism evidence="3 4">
    <name type="scientific">Streptomyces siderophoricus</name>
    <dbReference type="NCBI Taxonomy" id="2802281"/>
    <lineage>
        <taxon>Bacteria</taxon>
        <taxon>Bacillati</taxon>
        <taxon>Actinomycetota</taxon>
        <taxon>Actinomycetes</taxon>
        <taxon>Kitasatosporales</taxon>
        <taxon>Streptomycetaceae</taxon>
        <taxon>Streptomyces</taxon>
    </lineage>
</organism>
<dbReference type="Pfam" id="PF21320">
    <property type="entry name" value="WHD_Rv2258c"/>
    <property type="match status" value="1"/>
</dbReference>
<dbReference type="PANTHER" id="PTHR45128:SF2">
    <property type="entry name" value="METHYLTRANSFERASE DOMAIN-CONTAINING PROTEIN"/>
    <property type="match status" value="1"/>
</dbReference>
<feature type="domain" description="Methyltransferase" evidence="1">
    <location>
        <begin position="182"/>
        <end position="289"/>
    </location>
</feature>
<dbReference type="Proteomes" id="UP000629371">
    <property type="component" value="Unassembled WGS sequence"/>
</dbReference>
<keyword evidence="3" id="KW-0489">Methyltransferase</keyword>
<dbReference type="Gene3D" id="1.10.10.10">
    <property type="entry name" value="Winged helix-like DNA-binding domain superfamily/Winged helix DNA-binding domain"/>
    <property type="match status" value="1"/>
</dbReference>
<dbReference type="InterPro" id="IPR025714">
    <property type="entry name" value="Methyltranfer_dom"/>
</dbReference>
<dbReference type="RefSeq" id="WP_201802520.1">
    <property type="nucleotide sequence ID" value="NZ_JAERRI010000004.1"/>
</dbReference>
<dbReference type="CDD" id="cd02440">
    <property type="entry name" value="AdoMet_MTases"/>
    <property type="match status" value="1"/>
</dbReference>
<proteinExistence type="predicted"/>
<evidence type="ECO:0000259" key="1">
    <source>
        <dbReference type="Pfam" id="PF13847"/>
    </source>
</evidence>
<dbReference type="InterPro" id="IPR048711">
    <property type="entry name" value="WHD_Rv2258c"/>
</dbReference>
<dbReference type="Gene3D" id="3.40.50.150">
    <property type="entry name" value="Vaccinia Virus protein VP39"/>
    <property type="match status" value="1"/>
</dbReference>
<comment type="caution">
    <text evidence="3">The sequence shown here is derived from an EMBL/GenBank/DDBJ whole genome shotgun (WGS) entry which is preliminary data.</text>
</comment>
<dbReference type="GO" id="GO:0008168">
    <property type="term" value="F:methyltransferase activity"/>
    <property type="evidence" value="ECO:0007669"/>
    <property type="project" value="UniProtKB-KW"/>
</dbReference>
<keyword evidence="3" id="KW-0808">Transferase</keyword>
<dbReference type="SUPFAM" id="SSF53335">
    <property type="entry name" value="S-adenosyl-L-methionine-dependent methyltransferases"/>
    <property type="match status" value="1"/>
</dbReference>